<comment type="caution">
    <text evidence="1">The sequence shown here is derived from an EMBL/GenBank/DDBJ whole genome shotgun (WGS) entry which is preliminary data.</text>
</comment>
<sequence length="167" mass="19003">MEESPLISITPTVKHNVIVMIWDCRESLVDDPRPGQANTVITVDLIVKVDDLVRSDQRVTLRMFAVEADVSVGTVWTVVRVRLHYRKMSAQWVPKQLTDQSKELRMGLANICFGIMKIPLSWSGSSQVMRTGAKNRLHSESRERNQISTHALLAMLKHLALCQERQL</sequence>
<dbReference type="InterPro" id="IPR052709">
    <property type="entry name" value="Transposase-MT_Hybrid"/>
</dbReference>
<reference evidence="1" key="2">
    <citation type="submission" date="2020-06" db="EMBL/GenBank/DDBJ databases">
        <authorList>
            <person name="Sheffer M."/>
        </authorList>
    </citation>
    <scope>NUCLEOTIDE SEQUENCE</scope>
</reference>
<evidence type="ECO:0000313" key="1">
    <source>
        <dbReference type="EMBL" id="KAF8778800.1"/>
    </source>
</evidence>
<organism evidence="1 2">
    <name type="scientific">Argiope bruennichi</name>
    <name type="common">Wasp spider</name>
    <name type="synonym">Aranea bruennichi</name>
    <dbReference type="NCBI Taxonomy" id="94029"/>
    <lineage>
        <taxon>Eukaryota</taxon>
        <taxon>Metazoa</taxon>
        <taxon>Ecdysozoa</taxon>
        <taxon>Arthropoda</taxon>
        <taxon>Chelicerata</taxon>
        <taxon>Arachnida</taxon>
        <taxon>Araneae</taxon>
        <taxon>Araneomorphae</taxon>
        <taxon>Entelegynae</taxon>
        <taxon>Araneoidea</taxon>
        <taxon>Araneidae</taxon>
        <taxon>Argiope</taxon>
    </lineage>
</organism>
<dbReference type="EMBL" id="JABXBU010002072">
    <property type="protein sequence ID" value="KAF8778800.1"/>
    <property type="molecule type" value="Genomic_DNA"/>
</dbReference>
<protein>
    <submittedName>
        <fullName evidence="1">Uncharacterized protein</fullName>
    </submittedName>
</protein>
<dbReference type="Proteomes" id="UP000807504">
    <property type="component" value="Unassembled WGS sequence"/>
</dbReference>
<dbReference type="PANTHER" id="PTHR46060:SF1">
    <property type="entry name" value="MARINER MOS1 TRANSPOSASE-LIKE PROTEIN"/>
    <property type="match status" value="1"/>
</dbReference>
<proteinExistence type="predicted"/>
<reference evidence="1" key="1">
    <citation type="journal article" date="2020" name="bioRxiv">
        <title>Chromosome-level reference genome of the European wasp spider Argiope bruennichi: a resource for studies on range expansion and evolutionary adaptation.</title>
        <authorList>
            <person name="Sheffer M.M."/>
            <person name="Hoppe A."/>
            <person name="Krehenwinkel H."/>
            <person name="Uhl G."/>
            <person name="Kuss A.W."/>
            <person name="Jensen L."/>
            <person name="Jensen C."/>
            <person name="Gillespie R.G."/>
            <person name="Hoff K.J."/>
            <person name="Prost S."/>
        </authorList>
    </citation>
    <scope>NUCLEOTIDE SEQUENCE</scope>
</reference>
<dbReference type="AlphaFoldDB" id="A0A8T0ESF7"/>
<dbReference type="PANTHER" id="PTHR46060">
    <property type="entry name" value="MARINER MOS1 TRANSPOSASE-LIKE PROTEIN"/>
    <property type="match status" value="1"/>
</dbReference>
<accession>A0A8T0ESF7</accession>
<gene>
    <name evidence="1" type="ORF">HNY73_015489</name>
</gene>
<name>A0A8T0ESF7_ARGBR</name>
<keyword evidence="2" id="KW-1185">Reference proteome</keyword>
<evidence type="ECO:0000313" key="2">
    <source>
        <dbReference type="Proteomes" id="UP000807504"/>
    </source>
</evidence>